<keyword evidence="6" id="KW-1185">Reference proteome</keyword>
<evidence type="ECO:0000259" key="4">
    <source>
        <dbReference type="PROSITE" id="PS50995"/>
    </source>
</evidence>
<dbReference type="PANTHER" id="PTHR42756">
    <property type="entry name" value="TRANSCRIPTIONAL REGULATOR, MARR"/>
    <property type="match status" value="1"/>
</dbReference>
<organism evidence="5 6">
    <name type="scientific">Candidatus Enterococcus testudinis</name>
    <dbReference type="NCBI Taxonomy" id="1834191"/>
    <lineage>
        <taxon>Bacteria</taxon>
        <taxon>Bacillati</taxon>
        <taxon>Bacillota</taxon>
        <taxon>Bacilli</taxon>
        <taxon>Lactobacillales</taxon>
        <taxon>Enterococcaceae</taxon>
        <taxon>Enterococcus</taxon>
    </lineage>
</organism>
<dbReference type="InterPro" id="IPR000835">
    <property type="entry name" value="HTH_MarR-typ"/>
</dbReference>
<dbReference type="OrthoDB" id="5419426at2"/>
<dbReference type="Gene3D" id="1.10.10.10">
    <property type="entry name" value="Winged helix-like DNA-binding domain superfamily/Winged helix DNA-binding domain"/>
    <property type="match status" value="1"/>
</dbReference>
<proteinExistence type="predicted"/>
<dbReference type="GO" id="GO:0003677">
    <property type="term" value="F:DNA binding"/>
    <property type="evidence" value="ECO:0007669"/>
    <property type="project" value="UniProtKB-KW"/>
</dbReference>
<dbReference type="RefSeq" id="WP_086275859.1">
    <property type="nucleotide sequence ID" value="NZ_NGKU01000001.1"/>
</dbReference>
<evidence type="ECO:0000256" key="1">
    <source>
        <dbReference type="ARBA" id="ARBA00023015"/>
    </source>
</evidence>
<comment type="caution">
    <text evidence="5">The sequence shown here is derived from an EMBL/GenBank/DDBJ whole genome shotgun (WGS) entry which is preliminary data.</text>
</comment>
<dbReference type="InterPro" id="IPR036388">
    <property type="entry name" value="WH-like_DNA-bd_sf"/>
</dbReference>
<protein>
    <recommendedName>
        <fullName evidence="4">HTH marR-type domain-containing protein</fullName>
    </recommendedName>
</protein>
<feature type="domain" description="HTH marR-type" evidence="4">
    <location>
        <begin position="1"/>
        <end position="70"/>
    </location>
</feature>
<dbReference type="EMBL" id="NGKU01000001">
    <property type="protein sequence ID" value="OTN77905.1"/>
    <property type="molecule type" value="Genomic_DNA"/>
</dbReference>
<accession>A0A242AA42</accession>
<evidence type="ECO:0000313" key="6">
    <source>
        <dbReference type="Proteomes" id="UP000195043"/>
    </source>
</evidence>
<dbReference type="GO" id="GO:0003700">
    <property type="term" value="F:DNA-binding transcription factor activity"/>
    <property type="evidence" value="ECO:0007669"/>
    <property type="project" value="InterPro"/>
</dbReference>
<dbReference type="PROSITE" id="PS50995">
    <property type="entry name" value="HTH_MARR_2"/>
    <property type="match status" value="1"/>
</dbReference>
<dbReference type="PANTHER" id="PTHR42756:SF1">
    <property type="entry name" value="TRANSCRIPTIONAL REPRESSOR OF EMRAB OPERON"/>
    <property type="match status" value="1"/>
</dbReference>
<gene>
    <name evidence="5" type="ORF">A5886_003006</name>
</gene>
<dbReference type="InterPro" id="IPR036390">
    <property type="entry name" value="WH_DNA-bd_sf"/>
</dbReference>
<dbReference type="STRING" id="1834191.A5886_003006"/>
<evidence type="ECO:0000313" key="5">
    <source>
        <dbReference type="EMBL" id="OTN77905.1"/>
    </source>
</evidence>
<keyword evidence="3" id="KW-0804">Transcription</keyword>
<evidence type="ECO:0000256" key="3">
    <source>
        <dbReference type="ARBA" id="ARBA00023163"/>
    </source>
</evidence>
<keyword evidence="1" id="KW-0805">Transcription regulation</keyword>
<sequence>MLSKFEKDGQIYRKKDSADSRVYHLYLTEAGQQLNAFIEELSNEKVQGLTEHLDTEELQTLIGAMGKITTILEKIVPNEMEEI</sequence>
<keyword evidence="2" id="KW-0238">DNA-binding</keyword>
<reference evidence="5 6" key="1">
    <citation type="submission" date="2017-05" db="EMBL/GenBank/DDBJ databases">
        <title>The Genome Sequence of Enterococcus sp. 8G7_MSG3316.</title>
        <authorList>
            <consortium name="The Broad Institute Genomics Platform"/>
            <consortium name="The Broad Institute Genomic Center for Infectious Diseases"/>
            <person name="Earl A."/>
            <person name="Manson A."/>
            <person name="Schwartman J."/>
            <person name="Gilmore M."/>
            <person name="Abouelleil A."/>
            <person name="Cao P."/>
            <person name="Chapman S."/>
            <person name="Cusick C."/>
            <person name="Shea T."/>
            <person name="Young S."/>
            <person name="Neafsey D."/>
            <person name="Nusbaum C."/>
            <person name="Birren B."/>
        </authorList>
    </citation>
    <scope>NUCLEOTIDE SEQUENCE [LARGE SCALE GENOMIC DNA]</scope>
    <source>
        <strain evidence="5 6">8G7_MSG3316</strain>
    </source>
</reference>
<dbReference type="Proteomes" id="UP000195043">
    <property type="component" value="Unassembled WGS sequence"/>
</dbReference>
<dbReference type="AlphaFoldDB" id="A0A242AA42"/>
<evidence type="ECO:0000256" key="2">
    <source>
        <dbReference type="ARBA" id="ARBA00023125"/>
    </source>
</evidence>
<dbReference type="SUPFAM" id="SSF46785">
    <property type="entry name" value="Winged helix' DNA-binding domain"/>
    <property type="match status" value="1"/>
</dbReference>
<name>A0A242AA42_9ENTE</name>